<sequence>MDTSRIIPPTFIEENIKRKKQIFDPLKNELESNNSNYSPMWCPTNVENYLDGDDIQIIETIAVSTPISKITNSICEEFIAQEYHEFQREMNIPNFDTKNSDIETIIELSRFELYMNNNNKMKAFTPEDPFNEIVIKNSWKKYECLCCGKIYRSQCGLNKHLQLKHNRITKHSSIPVIALTCPRCFKIFKSCSGYDSHIIRCNNTIHYREE</sequence>
<organism evidence="3 4">
    <name type="scientific">Microctonus aethiopoides</name>
    <dbReference type="NCBI Taxonomy" id="144406"/>
    <lineage>
        <taxon>Eukaryota</taxon>
        <taxon>Metazoa</taxon>
        <taxon>Ecdysozoa</taxon>
        <taxon>Arthropoda</taxon>
        <taxon>Hexapoda</taxon>
        <taxon>Insecta</taxon>
        <taxon>Pterygota</taxon>
        <taxon>Neoptera</taxon>
        <taxon>Endopterygota</taxon>
        <taxon>Hymenoptera</taxon>
        <taxon>Apocrita</taxon>
        <taxon>Ichneumonoidea</taxon>
        <taxon>Braconidae</taxon>
        <taxon>Euphorinae</taxon>
        <taxon>Microctonus</taxon>
    </lineage>
</organism>
<reference evidence="3" key="1">
    <citation type="journal article" date="2023" name="bioRxiv">
        <title>Scaffold-level genome assemblies of two parasitoid biocontrol wasps reveal the parthenogenesis mechanism and an associated novel virus.</title>
        <authorList>
            <person name="Inwood S."/>
            <person name="Skelly J."/>
            <person name="Guhlin J."/>
            <person name="Harrop T."/>
            <person name="Goldson S."/>
            <person name="Dearden P."/>
        </authorList>
    </citation>
    <scope>NUCLEOTIDE SEQUENCE</scope>
    <source>
        <strain evidence="3">Irish</strain>
        <tissue evidence="3">Whole body</tissue>
    </source>
</reference>
<dbReference type="EMBL" id="JAQQBS010001422">
    <property type="protein sequence ID" value="KAK0163731.1"/>
    <property type="molecule type" value="Genomic_DNA"/>
</dbReference>
<reference evidence="3" key="2">
    <citation type="submission" date="2023-03" db="EMBL/GenBank/DDBJ databases">
        <authorList>
            <person name="Inwood S.N."/>
            <person name="Skelly J.G."/>
            <person name="Guhlin J."/>
            <person name="Harrop T.W.R."/>
            <person name="Goldson S.G."/>
            <person name="Dearden P.K."/>
        </authorList>
    </citation>
    <scope>NUCLEOTIDE SEQUENCE</scope>
    <source>
        <strain evidence="3">Irish</strain>
        <tissue evidence="3">Whole body</tissue>
    </source>
</reference>
<feature type="domain" description="C2H2-type" evidence="2">
    <location>
        <begin position="142"/>
        <end position="170"/>
    </location>
</feature>
<evidence type="ECO:0000259" key="2">
    <source>
        <dbReference type="PROSITE" id="PS50157"/>
    </source>
</evidence>
<dbReference type="InterPro" id="IPR013087">
    <property type="entry name" value="Znf_C2H2_type"/>
</dbReference>
<dbReference type="PROSITE" id="PS00028">
    <property type="entry name" value="ZINC_FINGER_C2H2_1"/>
    <property type="match status" value="1"/>
</dbReference>
<evidence type="ECO:0000313" key="4">
    <source>
        <dbReference type="Proteomes" id="UP001168990"/>
    </source>
</evidence>
<accession>A0AA39F694</accession>
<comment type="caution">
    <text evidence="3">The sequence shown here is derived from an EMBL/GenBank/DDBJ whole genome shotgun (WGS) entry which is preliminary data.</text>
</comment>
<proteinExistence type="predicted"/>
<dbReference type="Gene3D" id="3.30.160.60">
    <property type="entry name" value="Classic Zinc Finger"/>
    <property type="match status" value="1"/>
</dbReference>
<dbReference type="GO" id="GO:0008270">
    <property type="term" value="F:zinc ion binding"/>
    <property type="evidence" value="ECO:0007669"/>
    <property type="project" value="UniProtKB-KW"/>
</dbReference>
<keyword evidence="1" id="KW-0863">Zinc-finger</keyword>
<name>A0AA39F694_9HYME</name>
<keyword evidence="1" id="KW-0479">Metal-binding</keyword>
<dbReference type="AlphaFoldDB" id="A0AA39F694"/>
<evidence type="ECO:0000313" key="3">
    <source>
        <dbReference type="EMBL" id="KAK0163731.1"/>
    </source>
</evidence>
<dbReference type="Proteomes" id="UP001168990">
    <property type="component" value="Unassembled WGS sequence"/>
</dbReference>
<protein>
    <recommendedName>
        <fullName evidence="2">C2H2-type domain-containing protein</fullName>
    </recommendedName>
</protein>
<dbReference type="PROSITE" id="PS50157">
    <property type="entry name" value="ZINC_FINGER_C2H2_2"/>
    <property type="match status" value="1"/>
</dbReference>
<keyword evidence="1" id="KW-0862">Zinc</keyword>
<gene>
    <name evidence="3" type="ORF">PV328_002434</name>
</gene>
<evidence type="ECO:0000256" key="1">
    <source>
        <dbReference type="PROSITE-ProRule" id="PRU00042"/>
    </source>
</evidence>
<keyword evidence="4" id="KW-1185">Reference proteome</keyword>